<gene>
    <name evidence="1" type="ORF">ACIB24_14945</name>
</gene>
<proteinExistence type="predicted"/>
<evidence type="ECO:0000313" key="2">
    <source>
        <dbReference type="Proteomes" id="UP001612915"/>
    </source>
</evidence>
<protein>
    <recommendedName>
        <fullName evidence="3">Zinc-ribbon domain-containing protein</fullName>
    </recommendedName>
</protein>
<comment type="caution">
    <text evidence="1">The sequence shown here is derived from an EMBL/GenBank/DDBJ whole genome shotgun (WGS) entry which is preliminary data.</text>
</comment>
<keyword evidence="2" id="KW-1185">Reference proteome</keyword>
<organism evidence="1 2">
    <name type="scientific">Spongisporangium articulatum</name>
    <dbReference type="NCBI Taxonomy" id="3362603"/>
    <lineage>
        <taxon>Bacteria</taxon>
        <taxon>Bacillati</taxon>
        <taxon>Actinomycetota</taxon>
        <taxon>Actinomycetes</taxon>
        <taxon>Kineosporiales</taxon>
        <taxon>Kineosporiaceae</taxon>
        <taxon>Spongisporangium</taxon>
    </lineage>
</organism>
<evidence type="ECO:0008006" key="3">
    <source>
        <dbReference type="Google" id="ProtNLM"/>
    </source>
</evidence>
<sequence length="105" mass="11629">MTATLAPNVARPRTAAAPSPELYVIATHKVRDRGGKPPFRWVPYGVEHAWKPGERQTLCGEWTSGWTVFWERRFSAQPSTACPACIEASLPAASRRRLDPLRASA</sequence>
<dbReference type="RefSeq" id="WP_398281786.1">
    <property type="nucleotide sequence ID" value="NZ_JBITLV010000004.1"/>
</dbReference>
<name>A0ABW8APR8_9ACTN</name>
<accession>A0ABW8APR8</accession>
<dbReference type="EMBL" id="JBITLV010000004">
    <property type="protein sequence ID" value="MFI7588364.1"/>
    <property type="molecule type" value="Genomic_DNA"/>
</dbReference>
<evidence type="ECO:0000313" key="1">
    <source>
        <dbReference type="EMBL" id="MFI7588364.1"/>
    </source>
</evidence>
<reference evidence="1 2" key="1">
    <citation type="submission" date="2024-10" db="EMBL/GenBank/DDBJ databases">
        <title>The Natural Products Discovery Center: Release of the First 8490 Sequenced Strains for Exploring Actinobacteria Biosynthetic Diversity.</title>
        <authorList>
            <person name="Kalkreuter E."/>
            <person name="Kautsar S.A."/>
            <person name="Yang D."/>
            <person name="Bader C.D."/>
            <person name="Teijaro C.N."/>
            <person name="Fluegel L."/>
            <person name="Davis C.M."/>
            <person name="Simpson J.R."/>
            <person name="Lauterbach L."/>
            <person name="Steele A.D."/>
            <person name="Gui C."/>
            <person name="Meng S."/>
            <person name="Li G."/>
            <person name="Viehrig K."/>
            <person name="Ye F."/>
            <person name="Su P."/>
            <person name="Kiefer A.F."/>
            <person name="Nichols A."/>
            <person name="Cepeda A.J."/>
            <person name="Yan W."/>
            <person name="Fan B."/>
            <person name="Jiang Y."/>
            <person name="Adhikari A."/>
            <person name="Zheng C.-J."/>
            <person name="Schuster L."/>
            <person name="Cowan T.M."/>
            <person name="Smanski M.J."/>
            <person name="Chevrette M.G."/>
            <person name="De Carvalho L.P.S."/>
            <person name="Shen B."/>
        </authorList>
    </citation>
    <scope>NUCLEOTIDE SEQUENCE [LARGE SCALE GENOMIC DNA]</scope>
    <source>
        <strain evidence="1 2">NPDC049639</strain>
    </source>
</reference>
<dbReference type="Proteomes" id="UP001612915">
    <property type="component" value="Unassembled WGS sequence"/>
</dbReference>